<evidence type="ECO:0000256" key="3">
    <source>
        <dbReference type="ARBA" id="ARBA00022552"/>
    </source>
</evidence>
<name>A0A8S1L8T2_PARPR</name>
<keyword evidence="6" id="KW-0238">DNA-binding</keyword>
<accession>A0A8S1L8T2</accession>
<dbReference type="GO" id="GO:0005737">
    <property type="term" value="C:cytoplasm"/>
    <property type="evidence" value="ECO:0007669"/>
    <property type="project" value="UniProtKB-SubCell"/>
</dbReference>
<dbReference type="GO" id="GO:0003677">
    <property type="term" value="F:DNA binding"/>
    <property type="evidence" value="ECO:0007669"/>
    <property type="project" value="UniProtKB-KW"/>
</dbReference>
<keyword evidence="6" id="KW-0963">Cytoplasm</keyword>
<dbReference type="GO" id="GO:0003723">
    <property type="term" value="F:RNA binding"/>
    <property type="evidence" value="ECO:0007669"/>
    <property type="project" value="UniProtKB-UniRule"/>
</dbReference>
<gene>
    <name evidence="7" type="ORF">PPRIM_AZ9-3.1.T0320280</name>
</gene>
<dbReference type="Proteomes" id="UP000688137">
    <property type="component" value="Unassembled WGS sequence"/>
</dbReference>
<dbReference type="AlphaFoldDB" id="A0A8S1L8T2"/>
<evidence type="ECO:0000256" key="4">
    <source>
        <dbReference type="ARBA" id="ARBA00022884"/>
    </source>
</evidence>
<dbReference type="InterPro" id="IPR007146">
    <property type="entry name" value="Sas10/Utp3/C1D"/>
</dbReference>
<dbReference type="PANTHER" id="PTHR15341:SF3">
    <property type="entry name" value="NUCLEAR NUCLEIC ACID-BINDING PROTEIN C1D"/>
    <property type="match status" value="1"/>
</dbReference>
<dbReference type="EMBL" id="CAJJDM010000031">
    <property type="protein sequence ID" value="CAD8062003.1"/>
    <property type="molecule type" value="Genomic_DNA"/>
</dbReference>
<reference evidence="7" key="1">
    <citation type="submission" date="2021-01" db="EMBL/GenBank/DDBJ databases">
        <authorList>
            <consortium name="Genoscope - CEA"/>
            <person name="William W."/>
        </authorList>
    </citation>
    <scope>NUCLEOTIDE SEQUENCE</scope>
</reference>
<protein>
    <recommendedName>
        <fullName evidence="6">Nuclear nucleic acid-binding protein C1D</fullName>
    </recommendedName>
</protein>
<dbReference type="Pfam" id="PF04000">
    <property type="entry name" value="Sas10_Utp3"/>
    <property type="match status" value="1"/>
</dbReference>
<evidence type="ECO:0000256" key="5">
    <source>
        <dbReference type="ARBA" id="ARBA00023242"/>
    </source>
</evidence>
<dbReference type="GO" id="GO:0010468">
    <property type="term" value="P:regulation of gene expression"/>
    <property type="evidence" value="ECO:0007669"/>
    <property type="project" value="TreeGrafter"/>
</dbReference>
<comment type="subcellular location">
    <subcellularLocation>
        <location evidence="6">Cytoplasm</location>
    </subcellularLocation>
    <subcellularLocation>
        <location evidence="6">Nucleus</location>
        <location evidence="6">Nucleolus</location>
    </subcellularLocation>
    <subcellularLocation>
        <location evidence="1 6">Nucleus</location>
    </subcellularLocation>
</comment>
<evidence type="ECO:0000313" key="7">
    <source>
        <dbReference type="EMBL" id="CAD8062003.1"/>
    </source>
</evidence>
<keyword evidence="8" id="KW-1185">Reference proteome</keyword>
<dbReference type="GO" id="GO:0000460">
    <property type="term" value="P:maturation of 5.8S rRNA"/>
    <property type="evidence" value="ECO:0007669"/>
    <property type="project" value="TreeGrafter"/>
</dbReference>
<dbReference type="GO" id="GO:0000178">
    <property type="term" value="C:exosome (RNase complex)"/>
    <property type="evidence" value="ECO:0007669"/>
    <property type="project" value="TreeGrafter"/>
</dbReference>
<proteinExistence type="inferred from homology"/>
<dbReference type="InterPro" id="IPR011082">
    <property type="entry name" value="Exosome-assoc_fac/DNA_repair"/>
</dbReference>
<dbReference type="PANTHER" id="PTHR15341">
    <property type="entry name" value="SUN-COR STEROID HORMONE RECEPTOR CO-REPRESSOR"/>
    <property type="match status" value="1"/>
</dbReference>
<comment type="function">
    <text evidence="6">Plays a role in the recruitment of the exosome to pre-rRNA to mediate the 3'-5' end processing of the 5.8S rRNA.</text>
</comment>
<evidence type="ECO:0000256" key="1">
    <source>
        <dbReference type="ARBA" id="ARBA00004123"/>
    </source>
</evidence>
<evidence type="ECO:0000256" key="2">
    <source>
        <dbReference type="ARBA" id="ARBA00009154"/>
    </source>
</evidence>
<keyword evidence="3 6" id="KW-0698">rRNA processing</keyword>
<keyword evidence="5 6" id="KW-0539">Nucleus</keyword>
<comment type="caution">
    <text evidence="7">The sequence shown here is derived from an EMBL/GenBank/DDBJ whole genome shotgun (WGS) entry which is preliminary data.</text>
</comment>
<sequence>MSIQTTLQNTQEELTKLQILIQKLSEKGNLDQITEAMSQKEQIELNLNLAYTLSSIYYTYLKLNFVETSSHPIMNELLRIQEAYQKYLPSQIKQPDQKQMSLDREAAKRFIQPNLKSLDDNQNYQQKQKKLIEEDKNNTTRLEQPIDIWKNEKDQQDQNKQKLIRGNLIPQTGHLKWKDQIEKLMKK</sequence>
<dbReference type="OMA" id="ITEGMSH"/>
<comment type="similarity">
    <text evidence="2 6">Belongs to the C1D family.</text>
</comment>
<organism evidence="7 8">
    <name type="scientific">Paramecium primaurelia</name>
    <dbReference type="NCBI Taxonomy" id="5886"/>
    <lineage>
        <taxon>Eukaryota</taxon>
        <taxon>Sar</taxon>
        <taxon>Alveolata</taxon>
        <taxon>Ciliophora</taxon>
        <taxon>Intramacronucleata</taxon>
        <taxon>Oligohymenophorea</taxon>
        <taxon>Peniculida</taxon>
        <taxon>Parameciidae</taxon>
        <taxon>Paramecium</taxon>
    </lineage>
</organism>
<keyword evidence="4 6" id="KW-0694">RNA-binding</keyword>
<comment type="subunit">
    <text evidence="6">Monomer and homodimer.</text>
</comment>
<evidence type="ECO:0000256" key="6">
    <source>
        <dbReference type="RuleBase" id="RU368003"/>
    </source>
</evidence>
<evidence type="ECO:0000313" key="8">
    <source>
        <dbReference type="Proteomes" id="UP000688137"/>
    </source>
</evidence>
<dbReference type="GO" id="GO:0005730">
    <property type="term" value="C:nucleolus"/>
    <property type="evidence" value="ECO:0007669"/>
    <property type="project" value="UniProtKB-SubCell"/>
</dbReference>